<evidence type="ECO:0000259" key="18">
    <source>
        <dbReference type="PROSITE" id="PS50089"/>
    </source>
</evidence>
<evidence type="ECO:0000259" key="20">
    <source>
        <dbReference type="PROSITE" id="PS51270"/>
    </source>
</evidence>
<dbReference type="GO" id="GO:0098711">
    <property type="term" value="P:iron ion import across plasma membrane"/>
    <property type="evidence" value="ECO:0007669"/>
    <property type="project" value="UniProtKB-ARBA"/>
</dbReference>
<dbReference type="InterPro" id="IPR017921">
    <property type="entry name" value="Znf_CTCHY"/>
</dbReference>
<evidence type="ECO:0000256" key="16">
    <source>
        <dbReference type="PROSITE-ProRule" id="PRU00601"/>
    </source>
</evidence>
<dbReference type="Pfam" id="PF13639">
    <property type="entry name" value="zf-RING_2"/>
    <property type="match status" value="1"/>
</dbReference>
<comment type="subcellular location">
    <subcellularLocation>
        <location evidence="2">Membrane</location>
        <topology evidence="2">Single-pass membrane protein</topology>
    </subcellularLocation>
    <subcellularLocation>
        <location evidence="1">Nucleus</location>
    </subcellularLocation>
</comment>
<accession>A0A2N9GVD5</accession>
<dbReference type="InterPro" id="IPR008913">
    <property type="entry name" value="Znf_CHY"/>
</dbReference>
<dbReference type="Gene3D" id="2.20.28.10">
    <property type="match status" value="1"/>
</dbReference>
<evidence type="ECO:0000256" key="3">
    <source>
        <dbReference type="ARBA" id="ARBA00004906"/>
    </source>
</evidence>
<gene>
    <name evidence="21" type="ORF">FSB_LOCUS34218</name>
</gene>
<evidence type="ECO:0008006" key="22">
    <source>
        <dbReference type="Google" id="ProtNLM"/>
    </source>
</evidence>
<name>A0A2N9GVD5_FAGSY</name>
<evidence type="ECO:0000256" key="10">
    <source>
        <dbReference type="ARBA" id="ARBA00022989"/>
    </source>
</evidence>
<dbReference type="SMART" id="SM00184">
    <property type="entry name" value="RING"/>
    <property type="match status" value="1"/>
</dbReference>
<keyword evidence="5" id="KW-0812">Transmembrane</keyword>
<keyword evidence="10" id="KW-1133">Transmembrane helix</keyword>
<dbReference type="GO" id="GO:0016567">
    <property type="term" value="P:protein ubiquitination"/>
    <property type="evidence" value="ECO:0007669"/>
    <property type="project" value="TreeGrafter"/>
</dbReference>
<dbReference type="InterPro" id="IPR037274">
    <property type="entry name" value="Znf_CHY_sf"/>
</dbReference>
<keyword evidence="6" id="KW-0479">Metal-binding</keyword>
<evidence type="ECO:0000256" key="5">
    <source>
        <dbReference type="ARBA" id="ARBA00022692"/>
    </source>
</evidence>
<dbReference type="InterPro" id="IPR013083">
    <property type="entry name" value="Znf_RING/FYVE/PHD"/>
</dbReference>
<evidence type="ECO:0000256" key="2">
    <source>
        <dbReference type="ARBA" id="ARBA00004167"/>
    </source>
</evidence>
<feature type="domain" description="CTCHY-type" evidence="20">
    <location>
        <begin position="1051"/>
        <end position="1118"/>
    </location>
</feature>
<dbReference type="PROSITE" id="PS51266">
    <property type="entry name" value="ZF_CHY"/>
    <property type="match status" value="1"/>
</dbReference>
<sequence length="1225" mass="140567">MASNDDDTAFPVADSLVGVSLSEAPILLLVCFHKALRAELAQLRRLALEASESESGSGCSELVLVLRRRFEYLKLVYKYHCAAEDEIIFHALDVHVKNVACTYSLEHESIGALFDSIFHCLDLLVEDDNNIFNQFQELVCCICTIQTSICQNMLKEEEQFQIVYLLLHYAYGLPCRLDTQFGIDFRQVKQFKVAFLSFCHEVWSPATCAAPWVFPLLMQQFSSKEQGSLVWQFICSVPLMLIGEFLPWMISFLSPKEQVDVTHCIKEIVPREKSLQEVVISWLGNNNQLSSGTYTRIGEGVQCPDGSKMLFGENWNWIKEYCIQTNVGHNPIDCLNLWHGAIRKDLKEILEELCQIRSSSSFSNLDSIVLRLNFLADVLSFYSNALKKFFYPVLNQLANGCLSPSDEQCSNGSHIEGLQLLLHHNAQNGMPLCKFLDKLCGELESFMLGVSKQFSFQETEVMPIISKNCSHEMQQRLLYMSLNIMPLGLLKCVITWFSAQLSEDESRSILHSIKQGNSFVNKSFESLLSEQMKEASGSLSFDLSKQLPEGFSPMPTEPISANKDKKCSTSSSSHHTAEKYETSYSSGINLHIFFPGGIELMHPFPKFPGDKSCSSSFINEPKPMDLIFLFHKALKKDLEYLVFGSAQLAENVGLLVDFRRRFHLIRYLFQIHSDAEDEVAFPALEARGKVQNISHSYTIDHKLEVEHFGRISLILDKMYELHVSLSSVDSKIQDQKMVKHHQLCRKLYDMCRSMHKLLSNHIHREEVELWPLFRERFSIEEQDKIIGRMLGRTRAEVLQDVIPWLMESLTAEEQHIMMYFWRNAAKNTMFDEWLGEWWEGYDTEKMSKESSISPSLTADPIEIISTYLSKEVLNEEKGRTLSEKSSDFPQKDHVDANIEPFRNCDVDDKEKVLNKDHNKCSKRTELFGDNDKKRHNEVAGVTDQNDKMGQLFQVPKNSEHCERLLTISQDDLEAAIRRVSRDSSLDLQKQSYIIQNLLMSRWIVRQQISHSVSSNGEDIPGQNPSYIDPLKLILGCKHYKRNCKLFAACCHHLYTCRRCHDEVTDHSMDREIYHCPYCNLCRLGKGLGIDYFHCMNCNACMSRSLRAHICREKCFEDNCPICHEYIFTSSSPVKALPCGHLMHSTCFQDYTCSHYTCPICSKSLGDMQVYFNMLDAFLAEDKIPDEYAGKTQAILCNDCEKRGVATFHWLHRKCSYCGSYNTRLL</sequence>
<dbReference type="GO" id="GO:0034756">
    <property type="term" value="P:regulation of iron ion transport"/>
    <property type="evidence" value="ECO:0007669"/>
    <property type="project" value="UniProtKB-ARBA"/>
</dbReference>
<feature type="domain" description="RING-type" evidence="18">
    <location>
        <begin position="1119"/>
        <end position="1161"/>
    </location>
</feature>
<organism evidence="21">
    <name type="scientific">Fagus sylvatica</name>
    <name type="common">Beechnut</name>
    <dbReference type="NCBI Taxonomy" id="28930"/>
    <lineage>
        <taxon>Eukaryota</taxon>
        <taxon>Viridiplantae</taxon>
        <taxon>Streptophyta</taxon>
        <taxon>Embryophyta</taxon>
        <taxon>Tracheophyta</taxon>
        <taxon>Spermatophyta</taxon>
        <taxon>Magnoliopsida</taxon>
        <taxon>eudicotyledons</taxon>
        <taxon>Gunneridae</taxon>
        <taxon>Pentapetalae</taxon>
        <taxon>rosids</taxon>
        <taxon>fabids</taxon>
        <taxon>Fagales</taxon>
        <taxon>Fagaceae</taxon>
        <taxon>Fagus</taxon>
    </lineage>
</organism>
<dbReference type="CDD" id="cd16464">
    <property type="entry name" value="RING-H2_Pirh2-like"/>
    <property type="match status" value="1"/>
</dbReference>
<dbReference type="EMBL" id="OIVN01002779">
    <property type="protein sequence ID" value="SPD06336.1"/>
    <property type="molecule type" value="Genomic_DNA"/>
</dbReference>
<dbReference type="Pfam" id="PF14599">
    <property type="entry name" value="zinc_ribbon_6"/>
    <property type="match status" value="1"/>
</dbReference>
<evidence type="ECO:0000256" key="11">
    <source>
        <dbReference type="ARBA" id="ARBA00023004"/>
    </source>
</evidence>
<dbReference type="FunFam" id="1.20.120.520:FF:000009">
    <property type="entry name" value="Zinc finger protein BRUTUS"/>
    <property type="match status" value="1"/>
</dbReference>
<feature type="domain" description="CHY-type" evidence="19">
    <location>
        <begin position="1029"/>
        <end position="1099"/>
    </location>
</feature>
<dbReference type="GO" id="GO:0016874">
    <property type="term" value="F:ligase activity"/>
    <property type="evidence" value="ECO:0007669"/>
    <property type="project" value="UniProtKB-KW"/>
</dbReference>
<proteinExistence type="predicted"/>
<evidence type="ECO:0000256" key="9">
    <source>
        <dbReference type="ARBA" id="ARBA00022833"/>
    </source>
</evidence>
<dbReference type="GO" id="GO:0006511">
    <property type="term" value="P:ubiquitin-dependent protein catabolic process"/>
    <property type="evidence" value="ECO:0007669"/>
    <property type="project" value="TreeGrafter"/>
</dbReference>
<dbReference type="CDD" id="cd12108">
    <property type="entry name" value="Hr-like"/>
    <property type="match status" value="2"/>
</dbReference>
<dbReference type="SUPFAM" id="SSF57850">
    <property type="entry name" value="RING/U-box"/>
    <property type="match status" value="1"/>
</dbReference>
<evidence type="ECO:0000256" key="13">
    <source>
        <dbReference type="ARBA" id="ARBA00023242"/>
    </source>
</evidence>
<dbReference type="SUPFAM" id="SSF161219">
    <property type="entry name" value="CHY zinc finger-like"/>
    <property type="match status" value="1"/>
</dbReference>
<dbReference type="GO" id="GO:0016020">
    <property type="term" value="C:membrane"/>
    <property type="evidence" value="ECO:0007669"/>
    <property type="project" value="UniProtKB-SubCell"/>
</dbReference>
<dbReference type="InterPro" id="IPR001841">
    <property type="entry name" value="Znf_RING"/>
</dbReference>
<keyword evidence="4" id="KW-0436">Ligase</keyword>
<dbReference type="Pfam" id="PF05495">
    <property type="entry name" value="zf-CHY"/>
    <property type="match status" value="1"/>
</dbReference>
<evidence type="ECO:0000256" key="1">
    <source>
        <dbReference type="ARBA" id="ARBA00004123"/>
    </source>
</evidence>
<evidence type="ECO:0000256" key="14">
    <source>
        <dbReference type="ARBA" id="ARBA00053847"/>
    </source>
</evidence>
<keyword evidence="8" id="KW-0833">Ubl conjugation pathway</keyword>
<reference evidence="21" key="1">
    <citation type="submission" date="2018-02" db="EMBL/GenBank/DDBJ databases">
        <authorList>
            <person name="Cohen D.B."/>
            <person name="Kent A.D."/>
        </authorList>
    </citation>
    <scope>NUCLEOTIDE SEQUENCE</scope>
</reference>
<keyword evidence="11" id="KW-0408">Iron</keyword>
<keyword evidence="13" id="KW-0539">Nucleus</keyword>
<dbReference type="GO" id="GO:0061630">
    <property type="term" value="F:ubiquitin protein ligase activity"/>
    <property type="evidence" value="ECO:0007669"/>
    <property type="project" value="TreeGrafter"/>
</dbReference>
<dbReference type="AlphaFoldDB" id="A0A2N9GVD5"/>
<comment type="pathway">
    <text evidence="3">Protein modification; protein ubiquitination.</text>
</comment>
<evidence type="ECO:0000256" key="17">
    <source>
        <dbReference type="SAM" id="MobiDB-lite"/>
    </source>
</evidence>
<dbReference type="GO" id="GO:0005634">
    <property type="term" value="C:nucleus"/>
    <property type="evidence" value="ECO:0007669"/>
    <property type="project" value="UniProtKB-SubCell"/>
</dbReference>
<evidence type="ECO:0000256" key="6">
    <source>
        <dbReference type="ARBA" id="ARBA00022723"/>
    </source>
</evidence>
<evidence type="ECO:0000259" key="19">
    <source>
        <dbReference type="PROSITE" id="PS51266"/>
    </source>
</evidence>
<dbReference type="PROSITE" id="PS50089">
    <property type="entry name" value="ZF_RING_2"/>
    <property type="match status" value="1"/>
</dbReference>
<evidence type="ECO:0000256" key="15">
    <source>
        <dbReference type="ARBA" id="ARBA00063786"/>
    </source>
</evidence>
<comment type="subunit">
    <text evidence="15">Binds zinc and iron ions.</text>
</comment>
<evidence type="ECO:0000256" key="7">
    <source>
        <dbReference type="ARBA" id="ARBA00022771"/>
    </source>
</evidence>
<dbReference type="PANTHER" id="PTHR21319:SF39">
    <property type="entry name" value="ZINC FINGER PROTEIN"/>
    <property type="match status" value="1"/>
</dbReference>
<evidence type="ECO:0000256" key="12">
    <source>
        <dbReference type="ARBA" id="ARBA00023136"/>
    </source>
</evidence>
<keyword evidence="7 16" id="KW-0863">Zinc-finger</keyword>
<comment type="function">
    <text evidence="14">Probable E3 ubiquitin-protein ligase that may regulate the response to iron deficiency and thus contributes to iron homeostasis.</text>
</comment>
<dbReference type="GO" id="GO:0008270">
    <property type="term" value="F:zinc ion binding"/>
    <property type="evidence" value="ECO:0007669"/>
    <property type="project" value="UniProtKB-KW"/>
</dbReference>
<evidence type="ECO:0000256" key="8">
    <source>
        <dbReference type="ARBA" id="ARBA00022786"/>
    </source>
</evidence>
<dbReference type="PANTHER" id="PTHR21319">
    <property type="entry name" value="RING FINGER AND CHY ZINC FINGER DOMAIN-CONTAINING PROTEIN 1"/>
    <property type="match status" value="1"/>
</dbReference>
<protein>
    <recommendedName>
        <fullName evidence="22">CHY-type domain-containing protein</fullName>
    </recommendedName>
</protein>
<dbReference type="InterPro" id="IPR039512">
    <property type="entry name" value="RCHY1_zinc-ribbon"/>
</dbReference>
<evidence type="ECO:0000313" key="21">
    <source>
        <dbReference type="EMBL" id="SPD06336.1"/>
    </source>
</evidence>
<feature type="region of interest" description="Disordered" evidence="17">
    <location>
        <begin position="552"/>
        <end position="573"/>
    </location>
</feature>
<dbReference type="PROSITE" id="PS51270">
    <property type="entry name" value="ZF_CTCHY"/>
    <property type="match status" value="1"/>
</dbReference>
<keyword evidence="9" id="KW-0862">Zinc</keyword>
<keyword evidence="12" id="KW-0472">Membrane</keyword>
<dbReference type="FunFam" id="3.30.40.10:FF:000208">
    <property type="entry name" value="Zinc finger protein-related isoform 1"/>
    <property type="match status" value="1"/>
</dbReference>
<dbReference type="Gene3D" id="1.20.120.520">
    <property type="entry name" value="nmb1532 protein domain like"/>
    <property type="match status" value="3"/>
</dbReference>
<evidence type="ECO:0000256" key="4">
    <source>
        <dbReference type="ARBA" id="ARBA00022598"/>
    </source>
</evidence>
<dbReference type="Gene3D" id="3.30.40.10">
    <property type="entry name" value="Zinc/RING finger domain, C3HC4 (zinc finger)"/>
    <property type="match status" value="1"/>
</dbReference>